<dbReference type="RefSeq" id="WP_015069220.1">
    <property type="nucleotide sequence ID" value="NC_019395.1"/>
</dbReference>
<accession>K7SGA9</accession>
<dbReference type="PANTHER" id="PTHR12526">
    <property type="entry name" value="GLYCOSYLTRANSFERASE"/>
    <property type="match status" value="1"/>
</dbReference>
<dbReference type="Pfam" id="PF00534">
    <property type="entry name" value="Glycos_transf_1"/>
    <property type="match status" value="1"/>
</dbReference>
<proteinExistence type="predicted"/>
<dbReference type="PATRIC" id="fig|1171373.8.peg.468"/>
<dbReference type="KEGG" id="pbo:PACID_04640"/>
<dbReference type="GO" id="GO:0016740">
    <property type="term" value="F:transferase activity"/>
    <property type="evidence" value="ECO:0007669"/>
    <property type="project" value="UniProtKB-KW"/>
</dbReference>
<dbReference type="SUPFAM" id="SSF53756">
    <property type="entry name" value="UDP-Glycosyltransferase/glycogen phosphorylase"/>
    <property type="match status" value="1"/>
</dbReference>
<gene>
    <name evidence="3" type="ordered locus">PACID_04640</name>
</gene>
<reference evidence="3 4" key="1">
    <citation type="journal article" date="2012" name="BMC Genomics">
        <title>The genome sequence of Propionibacterium acidipropionici provides insights into its biotechnological and industrial potential.</title>
        <authorList>
            <person name="Parizzi L.P."/>
            <person name="Grassi M.C."/>
            <person name="Llerena L.A."/>
            <person name="Carazzolle M.F."/>
            <person name="Queiroz V.L."/>
            <person name="Lunardi I."/>
            <person name="Zeidler A.F."/>
            <person name="Teixeira P.J."/>
            <person name="Mieczkowski P."/>
            <person name="Rincones J."/>
            <person name="Pereira G.A."/>
        </authorList>
    </citation>
    <scope>NUCLEOTIDE SEQUENCE [LARGE SCALE GENOMIC DNA]</scope>
    <source>
        <strain evidence="4">ATCC 4875 / DSM 20272 / JCM 6432 / NBRC 12425 / NCIMB 8070</strain>
    </source>
</reference>
<dbReference type="Proteomes" id="UP000000214">
    <property type="component" value="Chromosome"/>
</dbReference>
<evidence type="ECO:0000256" key="1">
    <source>
        <dbReference type="ARBA" id="ARBA00022679"/>
    </source>
</evidence>
<sequence>MPDPRTLFLLTNVYPLSKGEEFIENEIEHLSRSFHRVIIVATQTLPGDVITRPVPDNVEVVTAGKPRPSGRAMAPGIAAGLRKLPLAVLSQDTLRHPSAIAVDALFEQRARASADELLGKLPALNMRPGSHVVIYSFWFHTAARVGMLLAGDLRARGVVVDKLVSRAHGYDLYENRNRFGHLPERRLLLDAYDAVRPVSDQGTRALHTTWPRYAGEVSTCHLGTVDPGRQADCSREPFHIISCAFLIPVKQMTRMPGVLAELRSRGVDARWTHLGGGPDTEVDALRQAVHAAGVDEFTSLLGHIPNADVVDTECGLRPSCLINLSASEGLPVSMMEATSLGIPIIGTDVGGVSEIVTDTVNGRLIAPDFTDSQAADALSWLAGLPDDNYRDVCRASRRIWQTDYDQAVVYPRFCAEVLGSSS</sequence>
<dbReference type="HOGENOM" id="CLU_055416_0_0_11"/>
<dbReference type="Gene3D" id="3.40.50.2000">
    <property type="entry name" value="Glycogen Phosphorylase B"/>
    <property type="match status" value="1"/>
</dbReference>
<dbReference type="STRING" id="1171373.PACID_04640"/>
<dbReference type="eggNOG" id="COG0438">
    <property type="taxonomic scope" value="Bacteria"/>
</dbReference>
<organism evidence="3 4">
    <name type="scientific">Acidipropionibacterium acidipropionici (strain ATCC 4875 / DSM 20272 / JCM 6432 / NBRC 12425 / NCIMB 8070 / 4)</name>
    <name type="common">Propionibacterium acidipropionici</name>
    <dbReference type="NCBI Taxonomy" id="1171373"/>
    <lineage>
        <taxon>Bacteria</taxon>
        <taxon>Bacillati</taxon>
        <taxon>Actinomycetota</taxon>
        <taxon>Actinomycetes</taxon>
        <taxon>Propionibacteriales</taxon>
        <taxon>Propionibacteriaceae</taxon>
        <taxon>Acidipropionibacterium</taxon>
    </lineage>
</organism>
<dbReference type="EMBL" id="CP003493">
    <property type="protein sequence ID" value="AFV88305.1"/>
    <property type="molecule type" value="Genomic_DNA"/>
</dbReference>
<name>K7SGA9_ACIA4</name>
<evidence type="ECO:0000313" key="4">
    <source>
        <dbReference type="Proteomes" id="UP000000214"/>
    </source>
</evidence>
<dbReference type="InterPro" id="IPR001296">
    <property type="entry name" value="Glyco_trans_1"/>
</dbReference>
<evidence type="ECO:0000259" key="2">
    <source>
        <dbReference type="Pfam" id="PF00534"/>
    </source>
</evidence>
<dbReference type="AlphaFoldDB" id="K7SGA9"/>
<evidence type="ECO:0000313" key="3">
    <source>
        <dbReference type="EMBL" id="AFV88305.1"/>
    </source>
</evidence>
<feature type="domain" description="Glycosyl transferase family 1" evidence="2">
    <location>
        <begin position="240"/>
        <end position="382"/>
    </location>
</feature>
<protein>
    <submittedName>
        <fullName evidence="3">Glycosyltransferase, group 1 family</fullName>
    </submittedName>
</protein>
<keyword evidence="1 3" id="KW-0808">Transferase</keyword>